<dbReference type="InterPro" id="IPR013154">
    <property type="entry name" value="ADH-like_N"/>
</dbReference>
<comment type="caution">
    <text evidence="2">The sequence shown here is derived from an EMBL/GenBank/DDBJ whole genome shotgun (WGS) entry which is preliminary data.</text>
</comment>
<dbReference type="PANTHER" id="PTHR43482:SF1">
    <property type="entry name" value="PROTEIN AST1-RELATED"/>
    <property type="match status" value="1"/>
</dbReference>
<dbReference type="Pfam" id="PF08240">
    <property type="entry name" value="ADH_N"/>
    <property type="match status" value="1"/>
</dbReference>
<dbReference type="SUPFAM" id="SSF50129">
    <property type="entry name" value="GroES-like"/>
    <property type="match status" value="1"/>
</dbReference>
<dbReference type="EMBL" id="SNSC02000019">
    <property type="protein sequence ID" value="TID16188.1"/>
    <property type="molecule type" value="Genomic_DNA"/>
</dbReference>
<organism evidence="2 3">
    <name type="scientific">Venturia nashicola</name>
    <dbReference type="NCBI Taxonomy" id="86259"/>
    <lineage>
        <taxon>Eukaryota</taxon>
        <taxon>Fungi</taxon>
        <taxon>Dikarya</taxon>
        <taxon>Ascomycota</taxon>
        <taxon>Pezizomycotina</taxon>
        <taxon>Dothideomycetes</taxon>
        <taxon>Pleosporomycetidae</taxon>
        <taxon>Venturiales</taxon>
        <taxon>Venturiaceae</taxon>
        <taxon>Venturia</taxon>
    </lineage>
</organism>
<dbReference type="InterPro" id="IPR011032">
    <property type="entry name" value="GroES-like_sf"/>
</dbReference>
<gene>
    <name evidence="2" type="ORF">E6O75_ATG09246</name>
</gene>
<protein>
    <submittedName>
        <fullName evidence="2">GroES-like protein</fullName>
    </submittedName>
</protein>
<accession>A0A4Z1P3J1</accession>
<keyword evidence="3" id="KW-1185">Reference proteome</keyword>
<evidence type="ECO:0000313" key="2">
    <source>
        <dbReference type="EMBL" id="TID16188.1"/>
    </source>
</evidence>
<name>A0A4Z1P3J1_9PEZI</name>
<dbReference type="PANTHER" id="PTHR43482">
    <property type="entry name" value="PROTEIN AST1-RELATED"/>
    <property type="match status" value="1"/>
</dbReference>
<dbReference type="Proteomes" id="UP000298493">
    <property type="component" value="Unassembled WGS sequence"/>
</dbReference>
<evidence type="ECO:0000259" key="1">
    <source>
        <dbReference type="Pfam" id="PF08240"/>
    </source>
</evidence>
<proteinExistence type="predicted"/>
<sequence length="214" mass="22668">MKGVAFDKIGASPTILDGIETSEPADGQILVKSIYTAINPVDGFMASTGILIVQWPFVMGCDAAGIVVKAGASAAGPLGPFQVGGEVLGCTRLGSKGHSTCQEHFLMDARVTTPKPKNITLAQAATVGVAFYVGRFSKQGQTFADIHFRTACLGVFDGLAIALPDPTKLSDWGMGRTYPQIPEDLVKTLFAKVEGRKYFSTTNDWTPMVASDFS</sequence>
<dbReference type="Gene3D" id="3.90.180.10">
    <property type="entry name" value="Medium-chain alcohol dehydrogenases, catalytic domain"/>
    <property type="match status" value="1"/>
</dbReference>
<reference evidence="2 3" key="1">
    <citation type="submission" date="2019-04" db="EMBL/GenBank/DDBJ databases">
        <title>High contiguity whole genome sequence and gene annotation resource for two Venturia nashicola isolates.</title>
        <authorList>
            <person name="Prokchorchik M."/>
            <person name="Won K."/>
            <person name="Lee Y."/>
            <person name="Choi E.D."/>
            <person name="Segonzac C."/>
            <person name="Sohn K.H."/>
        </authorList>
    </citation>
    <scope>NUCLEOTIDE SEQUENCE [LARGE SCALE GENOMIC DNA]</scope>
    <source>
        <strain evidence="2 3">PRI2</strain>
    </source>
</reference>
<feature type="domain" description="Alcohol dehydrogenase-like N-terminal" evidence="1">
    <location>
        <begin position="26"/>
        <end position="109"/>
    </location>
</feature>
<dbReference type="AlphaFoldDB" id="A0A4Z1P3J1"/>
<dbReference type="InterPro" id="IPR052585">
    <property type="entry name" value="Lipid_raft_assoc_Zn_ADH"/>
</dbReference>
<evidence type="ECO:0000313" key="3">
    <source>
        <dbReference type="Proteomes" id="UP000298493"/>
    </source>
</evidence>
<dbReference type="STRING" id="86259.A0A4Z1P3J1"/>